<dbReference type="InterPro" id="IPR006089">
    <property type="entry name" value="Acyl-CoA_DH_CS"/>
</dbReference>
<evidence type="ECO:0000256" key="4">
    <source>
        <dbReference type="ARBA" id="ARBA00022827"/>
    </source>
</evidence>
<dbReference type="NCBIfam" id="NF008594">
    <property type="entry name" value="PRK11561.1"/>
    <property type="match status" value="1"/>
</dbReference>
<keyword evidence="4 5" id="KW-0274">FAD</keyword>
<keyword evidence="10" id="KW-1185">Reference proteome</keyword>
<dbReference type="EMBL" id="JAAGBB010000006">
    <property type="protein sequence ID" value="MBR0664024.1"/>
    <property type="molecule type" value="Genomic_DNA"/>
</dbReference>
<dbReference type="Pfam" id="PF00441">
    <property type="entry name" value="Acyl-CoA_dh_1"/>
    <property type="match status" value="1"/>
</dbReference>
<feature type="domain" description="Acyl-CoA dehydrogenase/oxidase C-terminal" evidence="6">
    <location>
        <begin position="290"/>
        <end position="444"/>
    </location>
</feature>
<protein>
    <submittedName>
        <fullName evidence="9">Isovaleryl-CoA dehydrogenase</fullName>
        <ecNumber evidence="9">1.3.8.4</ecNumber>
    </submittedName>
</protein>
<dbReference type="InterPro" id="IPR006091">
    <property type="entry name" value="Acyl-CoA_Oxase/DH_mid-dom"/>
</dbReference>
<dbReference type="Pfam" id="PF02770">
    <property type="entry name" value="Acyl-CoA_dh_M"/>
    <property type="match status" value="1"/>
</dbReference>
<evidence type="ECO:0000313" key="10">
    <source>
        <dbReference type="Proteomes" id="UP001196870"/>
    </source>
</evidence>
<keyword evidence="5 9" id="KW-0560">Oxidoreductase</keyword>
<evidence type="ECO:0000259" key="8">
    <source>
        <dbReference type="Pfam" id="PF18158"/>
    </source>
</evidence>
<evidence type="ECO:0000313" key="9">
    <source>
        <dbReference type="EMBL" id="MBR0664024.1"/>
    </source>
</evidence>
<evidence type="ECO:0000256" key="2">
    <source>
        <dbReference type="ARBA" id="ARBA00009347"/>
    </source>
</evidence>
<sequence length="549" mass="58686">MDNPLPSRFATHVVGNQPPPLAELDLFTTDRALTEAVAREGAGWAQPDLAEFGRRLGTAETLELGRLANASPPILRAFDRYGHRRDEVEFHPAWHATMALYVGQGLHASPWSDPRPGAHVARAAGLLLACEVEAGAACPIVMTHGAIPVLRAAAPRLAAGWLPKLFSRAYDPGFRPVAEKAGALIGMGMTEKQGGSDVRANATRAEPVGEGAYRLVGHKWFLSAPMCDAFLVLAQAPGGLTCFFLPRWTPDGDPNALRLQRLKDKVGNRSNASSEVEFQDALAWPLGEEGRGVPTIIEMATHTRLDCALGTAGLMRRALAEAIHHAEHRSSFGRHLADHPLMRNVLADLALEYEAAVALAMRLARAFDAGEDPAEATFRRLMTPAAKYWVCKRGPAFAAEAMEVLGGSGYVEEAPLGRLYREMPVNSIWEGSGNIMCLDVLRAIARAPAALEVVMAELRPAAGANPLFDACLRQLEARLAAGVAEEEARSVVQVLVQVLQASLLLRFAPAAVSDAFCASRLREGGTQGAFGTLPAGLATGEILARARPG</sequence>
<proteinExistence type="inferred from homology"/>
<comment type="similarity">
    <text evidence="2 5">Belongs to the acyl-CoA dehydrogenase family.</text>
</comment>
<gene>
    <name evidence="9" type="ORF">GXW71_06605</name>
</gene>
<evidence type="ECO:0000256" key="1">
    <source>
        <dbReference type="ARBA" id="ARBA00001974"/>
    </source>
</evidence>
<dbReference type="InterPro" id="IPR009100">
    <property type="entry name" value="AcylCoA_DH/oxidase_NM_dom_sf"/>
</dbReference>
<dbReference type="Proteomes" id="UP001196870">
    <property type="component" value="Unassembled WGS sequence"/>
</dbReference>
<evidence type="ECO:0000259" key="7">
    <source>
        <dbReference type="Pfam" id="PF02770"/>
    </source>
</evidence>
<dbReference type="EC" id="1.3.8.4" evidence="9"/>
<evidence type="ECO:0000256" key="3">
    <source>
        <dbReference type="ARBA" id="ARBA00022630"/>
    </source>
</evidence>
<accession>A0ABS5EUR6</accession>
<comment type="caution">
    <text evidence="9">The sequence shown here is derived from an EMBL/GenBank/DDBJ whole genome shotgun (WGS) entry which is preliminary data.</text>
</comment>
<dbReference type="InterPro" id="IPR009075">
    <property type="entry name" value="AcylCo_DH/oxidase_C"/>
</dbReference>
<dbReference type="Gene3D" id="6.10.250.600">
    <property type="match status" value="1"/>
</dbReference>
<dbReference type="PROSITE" id="PS00072">
    <property type="entry name" value="ACYL_COA_DH_1"/>
    <property type="match status" value="1"/>
</dbReference>
<feature type="domain" description="Adaptive response protein AidB N-terminal" evidence="8">
    <location>
        <begin position="16"/>
        <end position="172"/>
    </location>
</feature>
<dbReference type="PROSITE" id="PS00073">
    <property type="entry name" value="ACYL_COA_DH_2"/>
    <property type="match status" value="1"/>
</dbReference>
<evidence type="ECO:0000256" key="5">
    <source>
        <dbReference type="RuleBase" id="RU362125"/>
    </source>
</evidence>
<dbReference type="SUPFAM" id="SSF47203">
    <property type="entry name" value="Acyl-CoA dehydrogenase C-terminal domain-like"/>
    <property type="match status" value="1"/>
</dbReference>
<dbReference type="SUPFAM" id="SSF56645">
    <property type="entry name" value="Acyl-CoA dehydrogenase NM domain-like"/>
    <property type="match status" value="1"/>
</dbReference>
<dbReference type="Pfam" id="PF18158">
    <property type="entry name" value="AidB_N"/>
    <property type="match status" value="1"/>
</dbReference>
<keyword evidence="3 5" id="KW-0285">Flavoprotein</keyword>
<dbReference type="PANTHER" id="PTHR42707">
    <property type="entry name" value="ACYL-COA DEHYDROGENASE"/>
    <property type="match status" value="1"/>
</dbReference>
<reference evidence="10" key="1">
    <citation type="journal article" date="2021" name="Syst. Appl. Microbiol.">
        <title>Roseomonas hellenica sp. nov., isolated from roots of wild-growing Alkanna tinctoria.</title>
        <authorList>
            <person name="Rat A."/>
            <person name="Naranjo H.D."/>
            <person name="Lebbe L."/>
            <person name="Cnockaert M."/>
            <person name="Krigas N."/>
            <person name="Grigoriadou K."/>
            <person name="Maloupa E."/>
            <person name="Willems A."/>
        </authorList>
    </citation>
    <scope>NUCLEOTIDE SEQUENCE [LARGE SCALE GENOMIC DNA]</scope>
    <source>
        <strain evidence="10">LMG 31523</strain>
    </source>
</reference>
<dbReference type="GO" id="GO:0008470">
    <property type="term" value="F:3-methylbutanoyl-CoA dehydrogenase activity"/>
    <property type="evidence" value="ECO:0007669"/>
    <property type="project" value="UniProtKB-EC"/>
</dbReference>
<dbReference type="InterPro" id="IPR052904">
    <property type="entry name" value="Acyl-CoA_dehydrogenase-like"/>
</dbReference>
<dbReference type="Gene3D" id="2.40.110.20">
    <property type="match status" value="1"/>
</dbReference>
<dbReference type="Gene3D" id="1.20.140.10">
    <property type="entry name" value="Butyryl-CoA Dehydrogenase, subunit A, domain 3"/>
    <property type="match status" value="1"/>
</dbReference>
<feature type="domain" description="Acyl-CoA oxidase/dehydrogenase middle" evidence="7">
    <location>
        <begin position="187"/>
        <end position="280"/>
    </location>
</feature>
<comment type="cofactor">
    <cofactor evidence="1 5">
        <name>FAD</name>
        <dbReference type="ChEBI" id="CHEBI:57692"/>
    </cofactor>
</comment>
<name>A0ABS5EUR6_9PROT</name>
<dbReference type="RefSeq" id="WP_246526349.1">
    <property type="nucleotide sequence ID" value="NZ_JAAGBB010000006.1"/>
</dbReference>
<dbReference type="PANTHER" id="PTHR42707:SF3">
    <property type="entry name" value="ACYL-COA DEHYDROGENASE AIDB-RELATED"/>
    <property type="match status" value="1"/>
</dbReference>
<dbReference type="InterPro" id="IPR041504">
    <property type="entry name" value="AidB_N"/>
</dbReference>
<dbReference type="InterPro" id="IPR036250">
    <property type="entry name" value="AcylCo_DH-like_C"/>
</dbReference>
<evidence type="ECO:0000259" key="6">
    <source>
        <dbReference type="Pfam" id="PF00441"/>
    </source>
</evidence>
<organism evidence="9 10">
    <name type="scientific">Plastoroseomonas hellenica</name>
    <dbReference type="NCBI Taxonomy" id="2687306"/>
    <lineage>
        <taxon>Bacteria</taxon>
        <taxon>Pseudomonadati</taxon>
        <taxon>Pseudomonadota</taxon>
        <taxon>Alphaproteobacteria</taxon>
        <taxon>Acetobacterales</taxon>
        <taxon>Acetobacteraceae</taxon>
        <taxon>Plastoroseomonas</taxon>
    </lineage>
</organism>